<proteinExistence type="inferred from homology"/>
<dbReference type="Proteomes" id="UP000063781">
    <property type="component" value="Chromosome"/>
</dbReference>
<dbReference type="EMBL" id="CP013213">
    <property type="protein sequence ID" value="AMC92566.1"/>
    <property type="molecule type" value="Genomic_DNA"/>
</dbReference>
<dbReference type="Gene3D" id="3.30.110.70">
    <property type="entry name" value="Hypothetical protein apc22750. Chain B"/>
    <property type="match status" value="1"/>
</dbReference>
<gene>
    <name evidence="3" type="ORF">AOC36_00715</name>
</gene>
<dbReference type="HAMAP" id="MF_00338">
    <property type="entry name" value="UPF0145"/>
    <property type="match status" value="1"/>
</dbReference>
<protein>
    <recommendedName>
        <fullName evidence="2">UPF0145 protein AOC36_00715</fullName>
    </recommendedName>
</protein>
<comment type="similarity">
    <text evidence="1 2">Belongs to the UPF0145 family.</text>
</comment>
<dbReference type="InterPro" id="IPR035439">
    <property type="entry name" value="UPF0145_dom_sf"/>
</dbReference>
<dbReference type="SUPFAM" id="SSF117782">
    <property type="entry name" value="YbjQ-like"/>
    <property type="match status" value="1"/>
</dbReference>
<evidence type="ECO:0000256" key="1">
    <source>
        <dbReference type="ARBA" id="ARBA00010751"/>
    </source>
</evidence>
<dbReference type="Pfam" id="PF01906">
    <property type="entry name" value="YbjQ_1"/>
    <property type="match status" value="1"/>
</dbReference>
<dbReference type="STRING" id="1514105.AOC36_00715"/>
<dbReference type="PANTHER" id="PTHR34068">
    <property type="entry name" value="UPF0145 PROTEIN YBJQ"/>
    <property type="match status" value="1"/>
</dbReference>
<evidence type="ECO:0000256" key="2">
    <source>
        <dbReference type="HAMAP-Rule" id="MF_00338"/>
    </source>
</evidence>
<evidence type="ECO:0000313" key="3">
    <source>
        <dbReference type="EMBL" id="AMC92566.1"/>
    </source>
</evidence>
<dbReference type="RefSeq" id="WP_067630028.1">
    <property type="nucleotide sequence ID" value="NZ_CP013213.1"/>
</dbReference>
<dbReference type="PANTHER" id="PTHR34068:SF1">
    <property type="entry name" value="UPF0145 PROTEIN YBJQ"/>
    <property type="match status" value="1"/>
</dbReference>
<dbReference type="InterPro" id="IPR002765">
    <property type="entry name" value="UPF0145_YbjQ-like"/>
</dbReference>
<dbReference type="KEGG" id="erl:AOC36_00715"/>
<dbReference type="AlphaFoldDB" id="A0A120JTD7"/>
<evidence type="ECO:0000313" key="4">
    <source>
        <dbReference type="Proteomes" id="UP000063781"/>
    </source>
</evidence>
<sequence length="108" mass="11692">MKIVTTHTLEGYEIVEYKGVVFGEVINGIDFIKDIGASFRNLVGGRSKGYEEEIIQSRTDALRELESRAMSMGANAVVGLRIDYETLGGGGMIMVSCTGTAVVVNEKQ</sequence>
<organism evidence="3 4">
    <name type="scientific">Erysipelothrix larvae</name>
    <dbReference type="NCBI Taxonomy" id="1514105"/>
    <lineage>
        <taxon>Bacteria</taxon>
        <taxon>Bacillati</taxon>
        <taxon>Bacillota</taxon>
        <taxon>Erysipelotrichia</taxon>
        <taxon>Erysipelotrichales</taxon>
        <taxon>Erysipelotrichaceae</taxon>
        <taxon>Erysipelothrix</taxon>
    </lineage>
</organism>
<accession>A0A120JTD7</accession>
<keyword evidence="4" id="KW-1185">Reference proteome</keyword>
<name>A0A120JTD7_9FIRM</name>
<dbReference type="OrthoDB" id="9796448at2"/>
<reference evidence="3 4" key="1">
    <citation type="submission" date="2015-10" db="EMBL/GenBank/DDBJ databases">
        <title>Erysipelothrix larvae sp. LV19 isolated from the larval gut of the rhinoceros beetle, Trypoxylus dichotomus.</title>
        <authorList>
            <person name="Lim S."/>
            <person name="Kim B.-C."/>
        </authorList>
    </citation>
    <scope>NUCLEOTIDE SEQUENCE [LARGE SCALE GENOMIC DNA]</scope>
    <source>
        <strain evidence="3 4">LV19</strain>
    </source>
</reference>